<keyword evidence="4 6" id="KW-1133">Transmembrane helix</keyword>
<dbReference type="NCBIfam" id="NF038013">
    <property type="entry name" value="AceTr_1"/>
    <property type="match status" value="1"/>
</dbReference>
<dbReference type="STRING" id="741276.A0A2S5B1H6"/>
<dbReference type="GO" id="GO:0005886">
    <property type="term" value="C:plasma membrane"/>
    <property type="evidence" value="ECO:0007669"/>
    <property type="project" value="TreeGrafter"/>
</dbReference>
<dbReference type="AlphaFoldDB" id="A0A2S5B1H6"/>
<feature type="transmembrane region" description="Helical" evidence="6">
    <location>
        <begin position="173"/>
        <end position="191"/>
    </location>
</feature>
<evidence type="ECO:0000256" key="5">
    <source>
        <dbReference type="ARBA" id="ARBA00023136"/>
    </source>
</evidence>
<proteinExistence type="inferred from homology"/>
<evidence type="ECO:0000256" key="4">
    <source>
        <dbReference type="ARBA" id="ARBA00022989"/>
    </source>
</evidence>
<dbReference type="InterPro" id="IPR047622">
    <property type="entry name" value="GPR1_FUN34_YAAH"/>
</dbReference>
<evidence type="ECO:0000256" key="1">
    <source>
        <dbReference type="ARBA" id="ARBA00004141"/>
    </source>
</evidence>
<dbReference type="PANTHER" id="PTHR31123:SF1">
    <property type="entry name" value="ACCUMULATION OF DYADS PROTEIN 2-RELATED"/>
    <property type="match status" value="1"/>
</dbReference>
<accession>A0A2S5B1H6</accession>
<dbReference type="Pfam" id="PF01184">
    <property type="entry name" value="Gpr1_Fun34_YaaH"/>
    <property type="match status" value="1"/>
</dbReference>
<protein>
    <submittedName>
        <fullName evidence="7">Uncharacterized protein</fullName>
    </submittedName>
</protein>
<reference evidence="7 8" key="1">
    <citation type="journal article" date="2018" name="Front. Microbiol.">
        <title>Prospects for Fungal Bioremediation of Acidic Radioactive Waste Sites: Characterization and Genome Sequence of Rhodotorula taiwanensis MD1149.</title>
        <authorList>
            <person name="Tkavc R."/>
            <person name="Matrosova V.Y."/>
            <person name="Grichenko O.E."/>
            <person name="Gostincar C."/>
            <person name="Volpe R.P."/>
            <person name="Klimenkova P."/>
            <person name="Gaidamakova E.K."/>
            <person name="Zhou C.E."/>
            <person name="Stewart B.J."/>
            <person name="Lyman M.G."/>
            <person name="Malfatti S.A."/>
            <person name="Rubinfeld B."/>
            <person name="Courtot M."/>
            <person name="Singh J."/>
            <person name="Dalgard C.L."/>
            <person name="Hamilton T."/>
            <person name="Frey K.G."/>
            <person name="Gunde-Cimerman N."/>
            <person name="Dugan L."/>
            <person name="Daly M.J."/>
        </authorList>
    </citation>
    <scope>NUCLEOTIDE SEQUENCE [LARGE SCALE GENOMIC DNA]</scope>
    <source>
        <strain evidence="7 8">MD1149</strain>
    </source>
</reference>
<evidence type="ECO:0000313" key="7">
    <source>
        <dbReference type="EMBL" id="POY70521.1"/>
    </source>
</evidence>
<comment type="subcellular location">
    <subcellularLocation>
        <location evidence="1">Membrane</location>
        <topology evidence="1">Multi-pass membrane protein</topology>
    </subcellularLocation>
</comment>
<dbReference type="OrthoDB" id="3648309at2759"/>
<keyword evidence="5 6" id="KW-0472">Membrane</keyword>
<comment type="caution">
    <text evidence="7">The sequence shown here is derived from an EMBL/GenBank/DDBJ whole genome shotgun (WGS) entry which is preliminary data.</text>
</comment>
<feature type="transmembrane region" description="Helical" evidence="6">
    <location>
        <begin position="118"/>
        <end position="138"/>
    </location>
</feature>
<evidence type="ECO:0000313" key="8">
    <source>
        <dbReference type="Proteomes" id="UP000237144"/>
    </source>
</evidence>
<comment type="similarity">
    <text evidence="2">Belongs to the acetate uptake transporter (AceTr) (TC 2.A.96) family.</text>
</comment>
<evidence type="ECO:0000256" key="6">
    <source>
        <dbReference type="SAM" id="Phobius"/>
    </source>
</evidence>
<dbReference type="Proteomes" id="UP000237144">
    <property type="component" value="Unassembled WGS sequence"/>
</dbReference>
<dbReference type="PROSITE" id="PS01114">
    <property type="entry name" value="GPR1_FUN34_YAAH"/>
    <property type="match status" value="1"/>
</dbReference>
<evidence type="ECO:0000256" key="3">
    <source>
        <dbReference type="ARBA" id="ARBA00022692"/>
    </source>
</evidence>
<feature type="transmembrane region" description="Helical" evidence="6">
    <location>
        <begin position="50"/>
        <end position="67"/>
    </location>
</feature>
<feature type="transmembrane region" description="Helical" evidence="6">
    <location>
        <begin position="79"/>
        <end position="98"/>
    </location>
</feature>
<gene>
    <name evidence="7" type="ORF">BMF94_6435</name>
</gene>
<organism evidence="7 8">
    <name type="scientific">Rhodotorula taiwanensis</name>
    <dbReference type="NCBI Taxonomy" id="741276"/>
    <lineage>
        <taxon>Eukaryota</taxon>
        <taxon>Fungi</taxon>
        <taxon>Dikarya</taxon>
        <taxon>Basidiomycota</taxon>
        <taxon>Pucciniomycotina</taxon>
        <taxon>Microbotryomycetes</taxon>
        <taxon>Sporidiobolales</taxon>
        <taxon>Sporidiobolaceae</taxon>
        <taxon>Rhodotorula</taxon>
    </lineage>
</organism>
<feature type="transmembrane region" description="Helical" evidence="6">
    <location>
        <begin position="203"/>
        <end position="225"/>
    </location>
</feature>
<keyword evidence="3 6" id="KW-0812">Transmembrane</keyword>
<feature type="transmembrane region" description="Helical" evidence="6">
    <location>
        <begin position="150"/>
        <end position="167"/>
    </location>
</feature>
<dbReference type="PANTHER" id="PTHR31123">
    <property type="entry name" value="ACCUMULATION OF DYADS PROTEIN 2-RELATED"/>
    <property type="match status" value="1"/>
</dbReference>
<dbReference type="InterPro" id="IPR051633">
    <property type="entry name" value="AceTr"/>
</dbReference>
<evidence type="ECO:0000256" key="2">
    <source>
        <dbReference type="ARBA" id="ARBA00005587"/>
    </source>
</evidence>
<sequence>MAQPTPDLEKNETMHYEGRDVQRTITPGGHPIDYSQTPLPQFHRKLANPAPLGLMSFGTGFFLTCFLTLHARGVKTPNVVVPVLMLYGGIAQWITGLVEMFSGNTFGATVFGSYGAFNMTYAALYLPAFGVIQAYTLADGSISPELNQAIGLYLIVWMMVTIMFMFAALRTTAAVFATLTFTALTFLLLAINEFTGNDAARIVGGVFGLVASASSWWAAASALWVPDTTFGALQVSPIGMARR</sequence>
<dbReference type="GO" id="GO:0015123">
    <property type="term" value="F:acetate transmembrane transporter activity"/>
    <property type="evidence" value="ECO:0007669"/>
    <property type="project" value="TreeGrafter"/>
</dbReference>
<dbReference type="InterPro" id="IPR000791">
    <property type="entry name" value="Gpr1/Fun34/SatP-like"/>
</dbReference>
<name>A0A2S5B1H6_9BASI</name>
<keyword evidence="8" id="KW-1185">Reference proteome</keyword>
<dbReference type="EMBL" id="PJQD01000115">
    <property type="protein sequence ID" value="POY70521.1"/>
    <property type="molecule type" value="Genomic_DNA"/>
</dbReference>